<protein>
    <submittedName>
        <fullName evidence="1">Uncharacterized protein</fullName>
    </submittedName>
</protein>
<sequence length="60" mass="6785">MGGLWLIAIALPNLPFDPRGFSIFWSLVVNFLYNWCTVKLRTLPDFGLGMNKFALPLNNA</sequence>
<organism evidence="1 2">
    <name type="scientific">Desertifilum tharense IPPAS B-1220</name>
    <dbReference type="NCBI Taxonomy" id="1781255"/>
    <lineage>
        <taxon>Bacteria</taxon>
        <taxon>Bacillati</taxon>
        <taxon>Cyanobacteriota</taxon>
        <taxon>Cyanophyceae</taxon>
        <taxon>Desertifilales</taxon>
        <taxon>Desertifilaceae</taxon>
        <taxon>Desertifilum</taxon>
    </lineage>
</organism>
<proteinExistence type="predicted"/>
<evidence type="ECO:0000313" key="1">
    <source>
        <dbReference type="EMBL" id="XPM64434.1"/>
    </source>
</evidence>
<reference evidence="1 2" key="1">
    <citation type="journal article" date="2016" name="Genome Announc.">
        <title>Draft Genome Sequence of the Thermotolerant Cyanobacterium Desertifilum sp. IPPAS B-1220.</title>
        <authorList>
            <person name="Mironov K.S."/>
            <person name="Sinetova M.A."/>
            <person name="Bolatkhan K."/>
            <person name="Zayadan B.K."/>
            <person name="Ustinova V.V."/>
            <person name="Kupriyanova E.V."/>
            <person name="Skrypnik A.N."/>
            <person name="Gogoleva N.E."/>
            <person name="Gogolev Y.V."/>
            <person name="Los D.A."/>
        </authorList>
    </citation>
    <scope>NUCLEOTIDE SEQUENCE [LARGE SCALE GENOMIC DNA]</scope>
    <source>
        <strain evidence="1 2">IPPAS B-1220</strain>
    </source>
</reference>
<name>A0ACD5GVX6_9CYAN</name>
<evidence type="ECO:0000313" key="2">
    <source>
        <dbReference type="Proteomes" id="UP000095472"/>
    </source>
</evidence>
<gene>
    <name evidence="1" type="ORF">BH720_037120</name>
</gene>
<dbReference type="Proteomes" id="UP000095472">
    <property type="component" value="Chromosome"/>
</dbReference>
<keyword evidence="2" id="KW-1185">Reference proteome</keyword>
<dbReference type="EMBL" id="CP182909">
    <property type="protein sequence ID" value="XPM64434.1"/>
    <property type="molecule type" value="Genomic_DNA"/>
</dbReference>
<accession>A0ACD5GVX6</accession>